<evidence type="ECO:0000313" key="4">
    <source>
        <dbReference type="Proteomes" id="UP000826234"/>
    </source>
</evidence>
<keyword evidence="4" id="KW-1185">Reference proteome</keyword>
<evidence type="ECO:0008006" key="5">
    <source>
        <dbReference type="Google" id="ProtNLM"/>
    </source>
</evidence>
<dbReference type="Pfam" id="PF15839">
    <property type="entry name" value="TEX29"/>
    <property type="match status" value="1"/>
</dbReference>
<name>A0ABQ7T4N1_PHRPL</name>
<evidence type="ECO:0000256" key="1">
    <source>
        <dbReference type="SAM" id="MobiDB-lite"/>
    </source>
</evidence>
<dbReference type="Proteomes" id="UP000826234">
    <property type="component" value="Unassembled WGS sequence"/>
</dbReference>
<keyword evidence="2" id="KW-1133">Transmembrane helix</keyword>
<proteinExistence type="predicted"/>
<sequence length="111" mass="12721">MIHQCIIRTVRVKVIELSSQVCELPFYEICRTNVSRIKCSELGCCFHKETCYKKAVPQYMKAFGGLIGLIFVLFCLYMLQRKKAKSVIKAEEESSSSESSESSTESQEDEY</sequence>
<feature type="region of interest" description="Disordered" evidence="1">
    <location>
        <begin position="89"/>
        <end position="111"/>
    </location>
</feature>
<gene>
    <name evidence="3" type="ORF">JD844_032141</name>
</gene>
<feature type="transmembrane region" description="Helical" evidence="2">
    <location>
        <begin position="62"/>
        <end position="79"/>
    </location>
</feature>
<evidence type="ECO:0000313" key="3">
    <source>
        <dbReference type="EMBL" id="KAH0624547.1"/>
    </source>
</evidence>
<dbReference type="EMBL" id="JAIPUX010001232">
    <property type="protein sequence ID" value="KAH0624547.1"/>
    <property type="molecule type" value="Genomic_DNA"/>
</dbReference>
<keyword evidence="2" id="KW-0812">Transmembrane</keyword>
<dbReference type="PANTHER" id="PTHR37339:SF1">
    <property type="entry name" value="TESTIS-EXPRESSED PROTEIN 29"/>
    <property type="match status" value="1"/>
</dbReference>
<accession>A0ABQ7T4N1</accession>
<keyword evidence="2" id="KW-0472">Membrane</keyword>
<dbReference type="InterPro" id="IPR031685">
    <property type="entry name" value="TEX29"/>
</dbReference>
<evidence type="ECO:0000256" key="2">
    <source>
        <dbReference type="SAM" id="Phobius"/>
    </source>
</evidence>
<dbReference type="PANTHER" id="PTHR37339">
    <property type="entry name" value="TESTIS-EXPRESSED PROTEIN 29"/>
    <property type="match status" value="1"/>
</dbReference>
<protein>
    <recommendedName>
        <fullName evidence="5">Testis-expressed protein 29</fullName>
    </recommendedName>
</protein>
<comment type="caution">
    <text evidence="3">The sequence shown here is derived from an EMBL/GenBank/DDBJ whole genome shotgun (WGS) entry which is preliminary data.</text>
</comment>
<feature type="compositionally biased region" description="Low complexity" evidence="1">
    <location>
        <begin position="96"/>
        <end position="105"/>
    </location>
</feature>
<organism evidence="3 4">
    <name type="scientific">Phrynosoma platyrhinos</name>
    <name type="common">Desert horned lizard</name>
    <dbReference type="NCBI Taxonomy" id="52577"/>
    <lineage>
        <taxon>Eukaryota</taxon>
        <taxon>Metazoa</taxon>
        <taxon>Chordata</taxon>
        <taxon>Craniata</taxon>
        <taxon>Vertebrata</taxon>
        <taxon>Euteleostomi</taxon>
        <taxon>Lepidosauria</taxon>
        <taxon>Squamata</taxon>
        <taxon>Bifurcata</taxon>
        <taxon>Unidentata</taxon>
        <taxon>Episquamata</taxon>
        <taxon>Toxicofera</taxon>
        <taxon>Iguania</taxon>
        <taxon>Phrynosomatidae</taxon>
        <taxon>Phrynosomatinae</taxon>
        <taxon>Phrynosoma</taxon>
    </lineage>
</organism>
<reference evidence="3 4" key="1">
    <citation type="journal article" date="2022" name="Gigascience">
        <title>A chromosome-level genome assembly and annotation of the desert horned lizard, Phrynosoma platyrhinos, provides insight into chromosomal rearrangements among reptiles.</title>
        <authorList>
            <person name="Koochekian N."/>
            <person name="Ascanio A."/>
            <person name="Farleigh K."/>
            <person name="Card D.C."/>
            <person name="Schield D.R."/>
            <person name="Castoe T.A."/>
            <person name="Jezkova T."/>
        </authorList>
    </citation>
    <scope>NUCLEOTIDE SEQUENCE [LARGE SCALE GENOMIC DNA]</scope>
    <source>
        <strain evidence="3">NK-2021</strain>
    </source>
</reference>